<evidence type="ECO:0000313" key="1">
    <source>
        <dbReference type="EMBL" id="KAI9915097.1"/>
    </source>
</evidence>
<evidence type="ECO:0000313" key="2">
    <source>
        <dbReference type="Proteomes" id="UP001163321"/>
    </source>
</evidence>
<name>A0ACC0W8M7_9STRA</name>
<keyword evidence="2" id="KW-1185">Reference proteome</keyword>
<dbReference type="EMBL" id="CM047582">
    <property type="protein sequence ID" value="KAI9915097.1"/>
    <property type="molecule type" value="Genomic_DNA"/>
</dbReference>
<organism evidence="1 2">
    <name type="scientific">Peronosclerospora sorghi</name>
    <dbReference type="NCBI Taxonomy" id="230839"/>
    <lineage>
        <taxon>Eukaryota</taxon>
        <taxon>Sar</taxon>
        <taxon>Stramenopiles</taxon>
        <taxon>Oomycota</taxon>
        <taxon>Peronosporomycetes</taxon>
        <taxon>Peronosporales</taxon>
        <taxon>Peronosporaceae</taxon>
        <taxon>Peronosclerospora</taxon>
    </lineage>
</organism>
<reference evidence="1 2" key="1">
    <citation type="journal article" date="2022" name="bioRxiv">
        <title>The genome of the oomycete Peronosclerospora sorghi, a cosmopolitan pathogen of maize and sorghum, is inflated with dispersed pseudogenes.</title>
        <authorList>
            <person name="Fletcher K."/>
            <person name="Martin F."/>
            <person name="Isakeit T."/>
            <person name="Cavanaugh K."/>
            <person name="Magill C."/>
            <person name="Michelmore R."/>
        </authorList>
    </citation>
    <scope>NUCLEOTIDE SEQUENCE [LARGE SCALE GENOMIC DNA]</scope>
    <source>
        <strain evidence="1">P6</strain>
    </source>
</reference>
<comment type="caution">
    <text evidence="1">The sequence shown here is derived from an EMBL/GenBank/DDBJ whole genome shotgun (WGS) entry which is preliminary data.</text>
</comment>
<sequence>MRKQWLLWVHVLSLPCIHGVLPTGILSFEATASAVTRQYFFSPSSVARWGVALPTRPDAPWNPLTKLPAANQHGSSEAQEARAHGLIVSGTKEDVYDDIRRKHVPASKPAFEYDCSRCEAFVASLACPVWDTDAPACHQDPQC</sequence>
<proteinExistence type="predicted"/>
<gene>
    <name evidence="1" type="ORF">PsorP6_006937</name>
</gene>
<dbReference type="Proteomes" id="UP001163321">
    <property type="component" value="Chromosome 3"/>
</dbReference>
<protein>
    <submittedName>
        <fullName evidence="1">Uncharacterized protein</fullName>
    </submittedName>
</protein>
<accession>A0ACC0W8M7</accession>